<gene>
    <name evidence="1" type="ORF">PFISCL1PPCAC_12114</name>
</gene>
<dbReference type="AlphaFoldDB" id="A0AAV5VS18"/>
<proteinExistence type="predicted"/>
<comment type="caution">
    <text evidence="1">The sequence shown here is derived from an EMBL/GenBank/DDBJ whole genome shotgun (WGS) entry which is preliminary data.</text>
</comment>
<protein>
    <submittedName>
        <fullName evidence="1">Uncharacterized protein</fullName>
    </submittedName>
</protein>
<organism evidence="1 2">
    <name type="scientific">Pristionchus fissidentatus</name>
    <dbReference type="NCBI Taxonomy" id="1538716"/>
    <lineage>
        <taxon>Eukaryota</taxon>
        <taxon>Metazoa</taxon>
        <taxon>Ecdysozoa</taxon>
        <taxon>Nematoda</taxon>
        <taxon>Chromadorea</taxon>
        <taxon>Rhabditida</taxon>
        <taxon>Rhabditina</taxon>
        <taxon>Diplogasteromorpha</taxon>
        <taxon>Diplogasteroidea</taxon>
        <taxon>Neodiplogasteridae</taxon>
        <taxon>Pristionchus</taxon>
    </lineage>
</organism>
<accession>A0AAV5VS18</accession>
<reference evidence="1" key="1">
    <citation type="submission" date="2023-10" db="EMBL/GenBank/DDBJ databases">
        <title>Genome assembly of Pristionchus species.</title>
        <authorList>
            <person name="Yoshida K."/>
            <person name="Sommer R.J."/>
        </authorList>
    </citation>
    <scope>NUCLEOTIDE SEQUENCE</scope>
    <source>
        <strain evidence="1">RS5133</strain>
    </source>
</reference>
<evidence type="ECO:0000313" key="2">
    <source>
        <dbReference type="Proteomes" id="UP001432322"/>
    </source>
</evidence>
<keyword evidence="2" id="KW-1185">Reference proteome</keyword>
<dbReference type="Proteomes" id="UP001432322">
    <property type="component" value="Unassembled WGS sequence"/>
</dbReference>
<dbReference type="EMBL" id="BTSY01000003">
    <property type="protein sequence ID" value="GMT20817.1"/>
    <property type="molecule type" value="Genomic_DNA"/>
</dbReference>
<evidence type="ECO:0000313" key="1">
    <source>
        <dbReference type="EMBL" id="GMT20817.1"/>
    </source>
</evidence>
<name>A0AAV5VS18_9BILA</name>
<feature type="non-terminal residue" evidence="1">
    <location>
        <position position="1"/>
    </location>
</feature>
<sequence length="151" mass="17820">SIAFVHDGSVYIWERVNGRNNYDHYHLEIREEGGYLHRAQLKSDGFHWSSIATTGQIPEGQLNFSVYDSQECRLYMEEYNEEFSQPIFMLDLTLLKWQKLDETHENAKVANARTQAPYFGDIHLICARKLHIIRRKIIYDSCRLSLGIRLR</sequence>